<dbReference type="InterPro" id="IPR036397">
    <property type="entry name" value="RNaseH_sf"/>
</dbReference>
<evidence type="ECO:0000313" key="3">
    <source>
        <dbReference type="Proteomes" id="UP000236161"/>
    </source>
</evidence>
<dbReference type="SUPFAM" id="SSF53098">
    <property type="entry name" value="Ribonuclease H-like"/>
    <property type="match status" value="1"/>
</dbReference>
<evidence type="ECO:0000313" key="2">
    <source>
        <dbReference type="EMBL" id="PKA50436.1"/>
    </source>
</evidence>
<dbReference type="PANTHER" id="PTHR48475">
    <property type="entry name" value="RIBONUCLEASE H"/>
    <property type="match status" value="1"/>
</dbReference>
<gene>
    <name evidence="2" type="ORF">AXF42_Ash013525</name>
</gene>
<dbReference type="GO" id="GO:0003676">
    <property type="term" value="F:nucleic acid binding"/>
    <property type="evidence" value="ECO:0007669"/>
    <property type="project" value="InterPro"/>
</dbReference>
<proteinExistence type="predicted"/>
<name>A0A2I0A4F4_9ASPA</name>
<reference evidence="2 3" key="1">
    <citation type="journal article" date="2017" name="Nature">
        <title>The Apostasia genome and the evolution of orchids.</title>
        <authorList>
            <person name="Zhang G.Q."/>
            <person name="Liu K.W."/>
            <person name="Li Z."/>
            <person name="Lohaus R."/>
            <person name="Hsiao Y.Y."/>
            <person name="Niu S.C."/>
            <person name="Wang J.Y."/>
            <person name="Lin Y.C."/>
            <person name="Xu Q."/>
            <person name="Chen L.J."/>
            <person name="Yoshida K."/>
            <person name="Fujiwara S."/>
            <person name="Wang Z.W."/>
            <person name="Zhang Y.Q."/>
            <person name="Mitsuda N."/>
            <person name="Wang M."/>
            <person name="Liu G.H."/>
            <person name="Pecoraro L."/>
            <person name="Huang H.X."/>
            <person name="Xiao X.J."/>
            <person name="Lin M."/>
            <person name="Wu X.Y."/>
            <person name="Wu W.L."/>
            <person name="Chen Y.Y."/>
            <person name="Chang S.B."/>
            <person name="Sakamoto S."/>
            <person name="Ohme-Takagi M."/>
            <person name="Yagi M."/>
            <person name="Zeng S.J."/>
            <person name="Shen C.Y."/>
            <person name="Yeh C.M."/>
            <person name="Luo Y.B."/>
            <person name="Tsai W.C."/>
            <person name="Van de Peer Y."/>
            <person name="Liu Z.J."/>
        </authorList>
    </citation>
    <scope>NUCLEOTIDE SEQUENCE [LARGE SCALE GENOMIC DNA]</scope>
    <source>
        <strain evidence="3">cv. Shenzhen</strain>
        <tissue evidence="2">Stem</tissue>
    </source>
</reference>
<dbReference type="OrthoDB" id="1938096at2759"/>
<feature type="domain" description="RNase H type-1" evidence="1">
    <location>
        <begin position="1"/>
        <end position="89"/>
    </location>
</feature>
<keyword evidence="3" id="KW-1185">Reference proteome</keyword>
<accession>A0A2I0A4F4</accession>
<evidence type="ECO:0000259" key="1">
    <source>
        <dbReference type="PROSITE" id="PS50879"/>
    </source>
</evidence>
<dbReference type="Proteomes" id="UP000236161">
    <property type="component" value="Unassembled WGS sequence"/>
</dbReference>
<sequence length="89" mass="10067">MGVALHQTIILQFRATNNQAEYKALIAGLSFALSISVKCIQVFSDSQLVINQVNRTYETKDEVLKKYLQKTQSLISQLKVFSLVHIPIE</sequence>
<dbReference type="AlphaFoldDB" id="A0A2I0A4F4"/>
<dbReference type="GO" id="GO:0004523">
    <property type="term" value="F:RNA-DNA hybrid ribonuclease activity"/>
    <property type="evidence" value="ECO:0007669"/>
    <property type="project" value="InterPro"/>
</dbReference>
<dbReference type="Pfam" id="PF13456">
    <property type="entry name" value="RVT_3"/>
    <property type="match status" value="1"/>
</dbReference>
<protein>
    <recommendedName>
        <fullName evidence="1">RNase H type-1 domain-containing protein</fullName>
    </recommendedName>
</protein>
<dbReference type="Gene3D" id="3.30.420.10">
    <property type="entry name" value="Ribonuclease H-like superfamily/Ribonuclease H"/>
    <property type="match status" value="1"/>
</dbReference>
<dbReference type="InterPro" id="IPR012337">
    <property type="entry name" value="RNaseH-like_sf"/>
</dbReference>
<dbReference type="EMBL" id="KZ452026">
    <property type="protein sequence ID" value="PKA50436.1"/>
    <property type="molecule type" value="Genomic_DNA"/>
</dbReference>
<dbReference type="InterPro" id="IPR002156">
    <property type="entry name" value="RNaseH_domain"/>
</dbReference>
<dbReference type="PANTHER" id="PTHR48475:SF2">
    <property type="entry name" value="RIBONUCLEASE H"/>
    <property type="match status" value="1"/>
</dbReference>
<dbReference type="PROSITE" id="PS50879">
    <property type="entry name" value="RNASE_H_1"/>
    <property type="match status" value="1"/>
</dbReference>
<dbReference type="CDD" id="cd09279">
    <property type="entry name" value="RNase_HI_like"/>
    <property type="match status" value="1"/>
</dbReference>
<organism evidence="2 3">
    <name type="scientific">Apostasia shenzhenica</name>
    <dbReference type="NCBI Taxonomy" id="1088818"/>
    <lineage>
        <taxon>Eukaryota</taxon>
        <taxon>Viridiplantae</taxon>
        <taxon>Streptophyta</taxon>
        <taxon>Embryophyta</taxon>
        <taxon>Tracheophyta</taxon>
        <taxon>Spermatophyta</taxon>
        <taxon>Magnoliopsida</taxon>
        <taxon>Liliopsida</taxon>
        <taxon>Asparagales</taxon>
        <taxon>Orchidaceae</taxon>
        <taxon>Apostasioideae</taxon>
        <taxon>Apostasia</taxon>
    </lineage>
</organism>